<keyword evidence="6" id="KW-1185">Reference proteome</keyword>
<dbReference type="InterPro" id="IPR036291">
    <property type="entry name" value="NAD(P)-bd_dom_sf"/>
</dbReference>
<dbReference type="GO" id="GO:0005829">
    <property type="term" value="C:cytosol"/>
    <property type="evidence" value="ECO:0007669"/>
    <property type="project" value="TreeGrafter"/>
</dbReference>
<dbReference type="OrthoDB" id="9787219at2"/>
<dbReference type="Proteomes" id="UP000234752">
    <property type="component" value="Chromosome eg_2"/>
</dbReference>
<protein>
    <submittedName>
        <fullName evidence="5">Glyoxylate/hydroxypyruvate reductase A</fullName>
    </submittedName>
</protein>
<evidence type="ECO:0000259" key="4">
    <source>
        <dbReference type="Pfam" id="PF02826"/>
    </source>
</evidence>
<evidence type="ECO:0000256" key="1">
    <source>
        <dbReference type="ARBA" id="ARBA00023002"/>
    </source>
</evidence>
<dbReference type="Pfam" id="PF02826">
    <property type="entry name" value="2-Hacid_dh_C"/>
    <property type="match status" value="1"/>
</dbReference>
<keyword evidence="1 2" id="KW-0560">Oxidoreductase</keyword>
<dbReference type="GO" id="GO:0051287">
    <property type="term" value="F:NAD binding"/>
    <property type="evidence" value="ECO:0007669"/>
    <property type="project" value="InterPro"/>
</dbReference>
<dbReference type="InterPro" id="IPR050223">
    <property type="entry name" value="D-isomer_2-hydroxyacid_DH"/>
</dbReference>
<dbReference type="EMBL" id="CP025612">
    <property type="protein sequence ID" value="AUN32887.1"/>
    <property type="molecule type" value="Genomic_DNA"/>
</dbReference>
<keyword evidence="5" id="KW-0670">Pyruvate</keyword>
<dbReference type="PANTHER" id="PTHR10996">
    <property type="entry name" value="2-HYDROXYACID DEHYDROGENASE-RELATED"/>
    <property type="match status" value="1"/>
</dbReference>
<feature type="domain" description="D-isomer specific 2-hydroxyacid dehydrogenase catalytic" evidence="3">
    <location>
        <begin position="40"/>
        <end position="299"/>
    </location>
</feature>
<dbReference type="GO" id="GO:0030267">
    <property type="term" value="F:glyoxylate reductase (NADPH) activity"/>
    <property type="evidence" value="ECO:0007669"/>
    <property type="project" value="TreeGrafter"/>
</dbReference>
<name>A0A2K9NIF9_9PROT</name>
<evidence type="ECO:0000313" key="5">
    <source>
        <dbReference type="EMBL" id="AUN32887.1"/>
    </source>
</evidence>
<dbReference type="SUPFAM" id="SSF51735">
    <property type="entry name" value="NAD(P)-binding Rossmann-fold domains"/>
    <property type="match status" value="1"/>
</dbReference>
<feature type="domain" description="D-isomer specific 2-hydroxyacid dehydrogenase NAD-binding" evidence="4">
    <location>
        <begin position="104"/>
        <end position="274"/>
    </location>
</feature>
<dbReference type="InterPro" id="IPR006139">
    <property type="entry name" value="D-isomer_2_OHA_DH_cat_dom"/>
</dbReference>
<evidence type="ECO:0000256" key="2">
    <source>
        <dbReference type="RuleBase" id="RU003719"/>
    </source>
</evidence>
<dbReference type="SUPFAM" id="SSF52283">
    <property type="entry name" value="Formate/glycerate dehydrogenase catalytic domain-like"/>
    <property type="match status" value="1"/>
</dbReference>
<evidence type="ECO:0000313" key="6">
    <source>
        <dbReference type="Proteomes" id="UP000234752"/>
    </source>
</evidence>
<accession>A0A2K9NIF9</accession>
<proteinExistence type="inferred from homology"/>
<evidence type="ECO:0000259" key="3">
    <source>
        <dbReference type="Pfam" id="PF00389"/>
    </source>
</evidence>
<organism evidence="5 6">
    <name type="scientific">Niveispirillum cyanobacteriorum</name>
    <dbReference type="NCBI Taxonomy" id="1612173"/>
    <lineage>
        <taxon>Bacteria</taxon>
        <taxon>Pseudomonadati</taxon>
        <taxon>Pseudomonadota</taxon>
        <taxon>Alphaproteobacteria</taxon>
        <taxon>Rhodospirillales</taxon>
        <taxon>Azospirillaceae</taxon>
        <taxon>Niveispirillum</taxon>
    </lineage>
</organism>
<dbReference type="KEGG" id="ncb:C0V82_19310"/>
<dbReference type="AlphaFoldDB" id="A0A2K9NIF9"/>
<dbReference type="GO" id="GO:0016618">
    <property type="term" value="F:hydroxypyruvate reductase [NAD(P)H] activity"/>
    <property type="evidence" value="ECO:0007669"/>
    <property type="project" value="TreeGrafter"/>
</dbReference>
<dbReference type="Gene3D" id="3.40.50.720">
    <property type="entry name" value="NAD(P)-binding Rossmann-like Domain"/>
    <property type="match status" value="2"/>
</dbReference>
<dbReference type="PANTHER" id="PTHR10996:SF114">
    <property type="entry name" value="GLYOXYLATE_HYDROXYPYRUVATE REDUCTASE A"/>
    <property type="match status" value="1"/>
</dbReference>
<sequence>MMAFLFKSSAERGRIWSEAFARLLPDMQFRTWPEVSDAADIRYLAAWTVTRDLLEGLPNLEVLFSVGAGVDQLDLSQVPDHIQVVRMMEPGLTDGMVQYATFATLALHREMLDYRQAQADHRWAPRHLLPAGQRRVGVMGLGTLGTAVLGALRLFGFPLRGWSRSGGDVEGVEIFAGADALPAFLSGCDILICLLPLTDQTRGILCRKSFDLLPRGAGIINVGRGGHLMEHDLLSALDCGQLSGAVIDVLNTEPAAADHPFWSHPRILLTPHVASQTRDDSSVEVLIANIRRHQAGQPMQGQVDRSRGY</sequence>
<dbReference type="CDD" id="cd12164">
    <property type="entry name" value="GDH_like_2"/>
    <property type="match status" value="1"/>
</dbReference>
<reference evidence="5 6" key="1">
    <citation type="submission" date="2017-12" db="EMBL/GenBank/DDBJ databases">
        <title>Genomes of bacteria within cyanobacterial aggregates.</title>
        <authorList>
            <person name="Cai H."/>
        </authorList>
    </citation>
    <scope>NUCLEOTIDE SEQUENCE [LARGE SCALE GENOMIC DNA]</scope>
    <source>
        <strain evidence="5 6">TH16</strain>
    </source>
</reference>
<gene>
    <name evidence="5" type="ORF">C0V82_19310</name>
</gene>
<comment type="similarity">
    <text evidence="2">Belongs to the D-isomer specific 2-hydroxyacid dehydrogenase family.</text>
</comment>
<dbReference type="Pfam" id="PF00389">
    <property type="entry name" value="2-Hacid_dh"/>
    <property type="match status" value="1"/>
</dbReference>
<dbReference type="InterPro" id="IPR006140">
    <property type="entry name" value="D-isomer_DH_NAD-bd"/>
</dbReference>